<dbReference type="Pfam" id="PF00782">
    <property type="entry name" value="DSPc"/>
    <property type="match status" value="1"/>
</dbReference>
<dbReference type="SUPFAM" id="SSF52799">
    <property type="entry name" value="(Phosphotyrosine protein) phosphatases II"/>
    <property type="match status" value="1"/>
</dbReference>
<dbReference type="InterPro" id="IPR029021">
    <property type="entry name" value="Prot-tyrosine_phosphatase-like"/>
</dbReference>
<proteinExistence type="inferred from homology"/>
<keyword evidence="4" id="KW-0904">Protein phosphatase</keyword>
<dbReference type="OrthoDB" id="10252009at2759"/>
<sequence>MAAVNVAKGLYMGGQEALQQVEELRITHILSVVNYEVDPPPGPDHMRIDLEDDEGANLLEKLPAALAWLEAALRQKGKRVLVHCHAGGRGRGGPVQAGRRRQRGDGSSSSVLQ</sequence>
<evidence type="ECO:0000256" key="5">
    <source>
        <dbReference type="SAM" id="MobiDB-lite"/>
    </source>
</evidence>
<dbReference type="Gene3D" id="3.90.190.10">
    <property type="entry name" value="Protein tyrosine phosphatase superfamily"/>
    <property type="match status" value="1"/>
</dbReference>
<dbReference type="AlphaFoldDB" id="A0A0D2LQG4"/>
<evidence type="ECO:0000256" key="2">
    <source>
        <dbReference type="ARBA" id="ARBA00013064"/>
    </source>
</evidence>
<dbReference type="InterPro" id="IPR000340">
    <property type="entry name" value="Dual-sp_phosphatase_cat-dom"/>
</dbReference>
<keyword evidence="3" id="KW-0378">Hydrolase</keyword>
<evidence type="ECO:0000313" key="8">
    <source>
        <dbReference type="Proteomes" id="UP000054498"/>
    </source>
</evidence>
<evidence type="ECO:0000256" key="3">
    <source>
        <dbReference type="ARBA" id="ARBA00022801"/>
    </source>
</evidence>
<dbReference type="EC" id="3.1.3.48" evidence="2"/>
<dbReference type="Proteomes" id="UP000054498">
    <property type="component" value="Unassembled WGS sequence"/>
</dbReference>
<evidence type="ECO:0000313" key="7">
    <source>
        <dbReference type="EMBL" id="KIY92156.1"/>
    </source>
</evidence>
<feature type="domain" description="Dual specificity phosphatase catalytic" evidence="6">
    <location>
        <begin position="10"/>
        <end position="87"/>
    </location>
</feature>
<dbReference type="PANTHER" id="PTHR10159:SF519">
    <property type="entry name" value="DUAL SPECIFICITY PROTEIN PHOSPHATASE MPK3"/>
    <property type="match status" value="1"/>
</dbReference>
<organism evidence="7 8">
    <name type="scientific">Monoraphidium neglectum</name>
    <dbReference type="NCBI Taxonomy" id="145388"/>
    <lineage>
        <taxon>Eukaryota</taxon>
        <taxon>Viridiplantae</taxon>
        <taxon>Chlorophyta</taxon>
        <taxon>core chlorophytes</taxon>
        <taxon>Chlorophyceae</taxon>
        <taxon>CS clade</taxon>
        <taxon>Sphaeropleales</taxon>
        <taxon>Selenastraceae</taxon>
        <taxon>Monoraphidium</taxon>
    </lineage>
</organism>
<name>A0A0D2LQG4_9CHLO</name>
<dbReference type="GO" id="GO:0005737">
    <property type="term" value="C:cytoplasm"/>
    <property type="evidence" value="ECO:0007669"/>
    <property type="project" value="TreeGrafter"/>
</dbReference>
<evidence type="ECO:0000256" key="1">
    <source>
        <dbReference type="ARBA" id="ARBA00008601"/>
    </source>
</evidence>
<feature type="region of interest" description="Disordered" evidence="5">
    <location>
        <begin position="84"/>
        <end position="113"/>
    </location>
</feature>
<dbReference type="GO" id="GO:0043409">
    <property type="term" value="P:negative regulation of MAPK cascade"/>
    <property type="evidence" value="ECO:0007669"/>
    <property type="project" value="TreeGrafter"/>
</dbReference>
<dbReference type="PANTHER" id="PTHR10159">
    <property type="entry name" value="DUAL SPECIFICITY PROTEIN PHOSPHATASE"/>
    <property type="match status" value="1"/>
</dbReference>
<dbReference type="GeneID" id="25733504"/>
<dbReference type="GO" id="GO:0004725">
    <property type="term" value="F:protein tyrosine phosphatase activity"/>
    <property type="evidence" value="ECO:0007669"/>
    <property type="project" value="UniProtKB-EC"/>
</dbReference>
<gene>
    <name evidence="7" type="ORF">MNEG_15806</name>
</gene>
<keyword evidence="8" id="KW-1185">Reference proteome</keyword>
<comment type="similarity">
    <text evidence="1">Belongs to the protein-tyrosine phosphatase family. Non-receptor class dual specificity subfamily.</text>
</comment>
<protein>
    <recommendedName>
        <fullName evidence="2">protein-tyrosine-phosphatase</fullName>
        <ecNumber evidence="2">3.1.3.48</ecNumber>
    </recommendedName>
</protein>
<accession>A0A0D2LQG4</accession>
<evidence type="ECO:0000259" key="6">
    <source>
        <dbReference type="Pfam" id="PF00782"/>
    </source>
</evidence>
<reference evidence="7 8" key="1">
    <citation type="journal article" date="2013" name="BMC Genomics">
        <title>Reconstruction of the lipid metabolism for the microalga Monoraphidium neglectum from its genome sequence reveals characteristics suitable for biofuel production.</title>
        <authorList>
            <person name="Bogen C."/>
            <person name="Al-Dilaimi A."/>
            <person name="Albersmeier A."/>
            <person name="Wichmann J."/>
            <person name="Grundmann M."/>
            <person name="Rupp O."/>
            <person name="Lauersen K.J."/>
            <person name="Blifernez-Klassen O."/>
            <person name="Kalinowski J."/>
            <person name="Goesmann A."/>
            <person name="Mussgnug J.H."/>
            <person name="Kruse O."/>
        </authorList>
    </citation>
    <scope>NUCLEOTIDE SEQUENCE [LARGE SCALE GENOMIC DNA]</scope>
    <source>
        <strain evidence="7 8">SAG 48.87</strain>
    </source>
</reference>
<evidence type="ECO:0000256" key="4">
    <source>
        <dbReference type="ARBA" id="ARBA00022912"/>
    </source>
</evidence>
<dbReference type="CDD" id="cd14498">
    <property type="entry name" value="DSP"/>
    <property type="match status" value="1"/>
</dbReference>
<dbReference type="KEGG" id="mng:MNEG_15806"/>
<dbReference type="RefSeq" id="XP_013891176.1">
    <property type="nucleotide sequence ID" value="XM_014035722.1"/>
</dbReference>
<dbReference type="EMBL" id="KK105904">
    <property type="protein sequence ID" value="KIY92156.1"/>
    <property type="molecule type" value="Genomic_DNA"/>
</dbReference>